<evidence type="ECO:0000256" key="1">
    <source>
        <dbReference type="ARBA" id="ARBA00005546"/>
    </source>
</evidence>
<accession>A0A1J5U5K6</accession>
<dbReference type="AlphaFoldDB" id="A0A1J5U5K6"/>
<comment type="similarity">
    <text evidence="1">Belongs to the CGI121/TPRKB family.</text>
</comment>
<dbReference type="Proteomes" id="UP000183080">
    <property type="component" value="Unassembled WGS sequence"/>
</dbReference>
<dbReference type="STRING" id="1888995.BD935_00610"/>
<dbReference type="InterPro" id="IPR013926">
    <property type="entry name" value="CGI121/TPRKB"/>
</dbReference>
<evidence type="ECO:0000313" key="2">
    <source>
        <dbReference type="EMBL" id="OIR21268.1"/>
    </source>
</evidence>
<dbReference type="InterPro" id="IPR036504">
    <property type="entry name" value="CGI121/TPRKB_sf"/>
</dbReference>
<comment type="caution">
    <text evidence="2">The sequence shown here is derived from an EMBL/GenBank/DDBJ whole genome shotgun (WGS) entry which is preliminary data.</text>
</comment>
<gene>
    <name evidence="2" type="ORF">BD935_00610</name>
</gene>
<sequence>MKLTVGCGNLRTNDLDKILSFVTSNLTIVDSKSVCGIEHLYQAATLSLSSHDNGFNLSKDKSTEVLLYLTSLRQISKALKLAGINKDTKAVGWVYFGEPSPDLSEIISEDDSVISIKNYDFSTLAKDIDISLDDNIKQKIIMTRTAILPVQPR</sequence>
<proteinExistence type="inferred from homology"/>
<dbReference type="Gene3D" id="3.30.2380.10">
    <property type="entry name" value="CGI121/TPRKB"/>
    <property type="match status" value="1"/>
</dbReference>
<dbReference type="SUPFAM" id="SSF143870">
    <property type="entry name" value="PF0523-like"/>
    <property type="match status" value="1"/>
</dbReference>
<dbReference type="NCBIfam" id="NF011465">
    <property type="entry name" value="PRK14886.1-1"/>
    <property type="match status" value="1"/>
</dbReference>
<evidence type="ECO:0000313" key="3">
    <source>
        <dbReference type="Proteomes" id="UP000183080"/>
    </source>
</evidence>
<protein>
    <submittedName>
        <fullName evidence="2">Uncharacterized protein</fullName>
    </submittedName>
</protein>
<organism evidence="2 3">
    <name type="scientific">Marine Group III euryarchaeote CG-Epi1</name>
    <dbReference type="NCBI Taxonomy" id="1888995"/>
    <lineage>
        <taxon>Archaea</taxon>
        <taxon>Methanobacteriati</taxon>
        <taxon>Thermoplasmatota</taxon>
        <taxon>Thermoplasmata</taxon>
        <taxon>Candidatus Thermoprofundales</taxon>
    </lineage>
</organism>
<reference evidence="2 3" key="1">
    <citation type="submission" date="2016-08" db="EMBL/GenBank/DDBJ databases">
        <title>New Insights into Marine Group III Euryarchaeota, from dark to light.</title>
        <authorList>
            <person name="Haro-Moreno J.M."/>
            <person name="Rodriguez-Valera F."/>
            <person name="Lopez-Garcia P."/>
            <person name="Moreira D."/>
            <person name="Martin-Cuadrado A.B."/>
        </authorList>
    </citation>
    <scope>NUCLEOTIDE SEQUENCE [LARGE SCALE GENOMIC DNA]</scope>
    <source>
        <strain evidence="2">CG-Epi1</strain>
    </source>
</reference>
<name>A0A1J5U5K6_9ARCH</name>
<dbReference type="EMBL" id="MIZA01000001">
    <property type="protein sequence ID" value="OIR21268.1"/>
    <property type="molecule type" value="Genomic_DNA"/>
</dbReference>
<dbReference type="Pfam" id="PF08617">
    <property type="entry name" value="CGI-121"/>
    <property type="match status" value="1"/>
</dbReference>